<proteinExistence type="predicted"/>
<dbReference type="RefSeq" id="WP_110332544.1">
    <property type="nucleotide sequence ID" value="NZ_QICQ01000003.1"/>
</dbReference>
<feature type="transmembrane region" description="Helical" evidence="8">
    <location>
        <begin position="49"/>
        <end position="72"/>
    </location>
</feature>
<dbReference type="Pfam" id="PF00953">
    <property type="entry name" value="Glycos_transf_4"/>
    <property type="match status" value="1"/>
</dbReference>
<dbReference type="InterPro" id="IPR018480">
    <property type="entry name" value="PNAcMuramoyl-5peptid_Trfase_CS"/>
</dbReference>
<feature type="transmembrane region" description="Helical" evidence="8">
    <location>
        <begin position="331"/>
        <end position="352"/>
    </location>
</feature>
<sequence length="519" mass="57818">MTEFDLPKQLALFIISTILAGLTIRLAIPLAHISGILDRPGEHKQHKHLTPFVGGTGIFVSLLAALPLLGYLYPEQSVKWLGLGISSSIIFIMGLIDDIIYLHFKTRLVIQALSALIIVLVSEVILIDIGNLPFGEILALPGIAATFTIFAIIGSINAFNMIDGIDGLSGSVSLTSLLLLGIVALATGHQSSLIIIIALIGGVVGFLFFNLRRPLQPRAKVFLGDNGSMLLGLLITWLLIDLSQGSSRAMTPVTALWLFSVPLMDTISIMLRRIWQHKSPFKPDRNHFHHILLDVGYRVNDAVFTITSVQLLFGLTGLAGLYLGIHEQVMLLAFLALFFGYFYLTLYPWHLITALRYLHTFRGLIPTESRGFFLGSYTAEEAKNIVHMISQELRPSLDSLIHVIKNKTSANDTEKYAVIVNIRLLDTDTKTMKNEIGSFIASAQKHINERCHIQLRPFIERNPQNDRRKLSERDNSYGGRRLADSRKDNQKLLIFEAIYDQDSIAKQNSTDNQPNKENS</sequence>
<feature type="transmembrane region" description="Helical" evidence="8">
    <location>
        <begin position="192"/>
        <end position="209"/>
    </location>
</feature>
<dbReference type="EMBL" id="QICQ01000003">
    <property type="protein sequence ID" value="PXV83746.1"/>
    <property type="molecule type" value="Genomic_DNA"/>
</dbReference>
<dbReference type="PANTHER" id="PTHR22926">
    <property type="entry name" value="PHOSPHO-N-ACETYLMURAMOYL-PENTAPEPTIDE-TRANSFERASE"/>
    <property type="match status" value="1"/>
</dbReference>
<keyword evidence="3" id="KW-0808">Transferase</keyword>
<feature type="transmembrane region" description="Helical" evidence="8">
    <location>
        <begin position="78"/>
        <end position="96"/>
    </location>
</feature>
<reference evidence="9 10" key="1">
    <citation type="submission" date="2018-04" db="EMBL/GenBank/DDBJ databases">
        <title>Active sludge and wastewater microbial communities from Klosterneuburg, Austria.</title>
        <authorList>
            <person name="Wagner M."/>
        </authorList>
    </citation>
    <scope>NUCLEOTIDE SEQUENCE [LARGE SCALE GENOMIC DNA]</scope>
    <source>
        <strain evidence="9 10">Nm 57</strain>
    </source>
</reference>
<evidence type="ECO:0000256" key="4">
    <source>
        <dbReference type="ARBA" id="ARBA00022692"/>
    </source>
</evidence>
<keyword evidence="4 8" id="KW-0812">Transmembrane</keyword>
<accession>A0ABX5M9D1</accession>
<feature type="transmembrane region" description="Helical" evidence="8">
    <location>
        <begin position="302"/>
        <end position="325"/>
    </location>
</feature>
<feature type="transmembrane region" description="Helical" evidence="8">
    <location>
        <begin position="12"/>
        <end position="37"/>
    </location>
</feature>
<evidence type="ECO:0000256" key="5">
    <source>
        <dbReference type="ARBA" id="ARBA00022989"/>
    </source>
</evidence>
<evidence type="ECO:0000313" key="9">
    <source>
        <dbReference type="EMBL" id="PXV83746.1"/>
    </source>
</evidence>
<comment type="caution">
    <text evidence="9">The sequence shown here is derived from an EMBL/GenBank/DDBJ whole genome shotgun (WGS) entry which is preliminary data.</text>
</comment>
<keyword evidence="2" id="KW-1003">Cell membrane</keyword>
<feature type="compositionally biased region" description="Basic and acidic residues" evidence="7">
    <location>
        <begin position="463"/>
        <end position="483"/>
    </location>
</feature>
<name>A0ABX5M9D1_9PROT</name>
<evidence type="ECO:0000256" key="1">
    <source>
        <dbReference type="ARBA" id="ARBA00004651"/>
    </source>
</evidence>
<feature type="transmembrane region" description="Helical" evidence="8">
    <location>
        <begin position="221"/>
        <end position="240"/>
    </location>
</feature>
<dbReference type="CDD" id="cd06853">
    <property type="entry name" value="GT_WecA_like"/>
    <property type="match status" value="1"/>
</dbReference>
<dbReference type="PANTHER" id="PTHR22926:SF3">
    <property type="entry name" value="UNDECAPRENYL-PHOSPHATE ALPHA-N-ACETYLGLUCOSAMINYL 1-PHOSPHATE TRANSFERASE"/>
    <property type="match status" value="1"/>
</dbReference>
<gene>
    <name evidence="9" type="ORF">C8R14_10342</name>
</gene>
<feature type="transmembrane region" description="Helical" evidence="8">
    <location>
        <begin position="167"/>
        <end position="186"/>
    </location>
</feature>
<evidence type="ECO:0000256" key="7">
    <source>
        <dbReference type="SAM" id="MobiDB-lite"/>
    </source>
</evidence>
<feature type="transmembrane region" description="Helical" evidence="8">
    <location>
        <begin position="139"/>
        <end position="160"/>
    </location>
</feature>
<feature type="transmembrane region" description="Helical" evidence="8">
    <location>
        <begin position="108"/>
        <end position="127"/>
    </location>
</feature>
<evidence type="ECO:0000256" key="6">
    <source>
        <dbReference type="ARBA" id="ARBA00023136"/>
    </source>
</evidence>
<comment type="subcellular location">
    <subcellularLocation>
        <location evidence="1">Cell membrane</location>
        <topology evidence="1">Multi-pass membrane protein</topology>
    </subcellularLocation>
</comment>
<protein>
    <submittedName>
        <fullName evidence="9">Undecaprenyl-phosphate alpha-N-acetylglucosaminyl 1-phosphatetransferase</fullName>
    </submittedName>
</protein>
<dbReference type="InterPro" id="IPR000715">
    <property type="entry name" value="Glycosyl_transferase_4"/>
</dbReference>
<organism evidence="9 10">
    <name type="scientific">Nitrosomonas eutropha</name>
    <dbReference type="NCBI Taxonomy" id="916"/>
    <lineage>
        <taxon>Bacteria</taxon>
        <taxon>Pseudomonadati</taxon>
        <taxon>Pseudomonadota</taxon>
        <taxon>Betaproteobacteria</taxon>
        <taxon>Nitrosomonadales</taxon>
        <taxon>Nitrosomonadaceae</taxon>
        <taxon>Nitrosomonas</taxon>
    </lineage>
</organism>
<keyword evidence="10" id="KW-1185">Reference proteome</keyword>
<keyword evidence="5 8" id="KW-1133">Transmembrane helix</keyword>
<evidence type="ECO:0000256" key="8">
    <source>
        <dbReference type="SAM" id="Phobius"/>
    </source>
</evidence>
<keyword evidence="6 8" id="KW-0472">Membrane</keyword>
<evidence type="ECO:0000256" key="3">
    <source>
        <dbReference type="ARBA" id="ARBA00022679"/>
    </source>
</evidence>
<dbReference type="Proteomes" id="UP000247780">
    <property type="component" value="Unassembled WGS sequence"/>
</dbReference>
<feature type="region of interest" description="Disordered" evidence="7">
    <location>
        <begin position="462"/>
        <end position="483"/>
    </location>
</feature>
<evidence type="ECO:0000256" key="2">
    <source>
        <dbReference type="ARBA" id="ARBA00022475"/>
    </source>
</evidence>
<evidence type="ECO:0000313" key="10">
    <source>
        <dbReference type="Proteomes" id="UP000247780"/>
    </source>
</evidence>
<dbReference type="PROSITE" id="PS01348">
    <property type="entry name" value="MRAY_2"/>
    <property type="match status" value="1"/>
</dbReference>